<keyword evidence="1" id="KW-1185">Reference proteome</keyword>
<protein>
    <submittedName>
        <fullName evidence="2">Protein kinase domain-containing protein</fullName>
    </submittedName>
</protein>
<proteinExistence type="predicted"/>
<evidence type="ECO:0000313" key="1">
    <source>
        <dbReference type="Proteomes" id="UP000036681"/>
    </source>
</evidence>
<sequence length="202" mass="22713">MQKAHIESVMMRHSLLVSTSTAPRLFAQISCLSLTLLQVSLNWTDSIVLLASHSIASFLGSSLITVISMAWEPNQLIEWSIEEQFGYPVIEMNKSSEEKVVVDCLGCFLRLSRREQSSCNENAHLLPFQNGNQHFRGSRFIAAVSLASAAIRGDKKEISSRTLLRNLSLQTTHESNYAGNWKTQKIFKENGRYVRPSESSCF</sequence>
<evidence type="ECO:0000313" key="2">
    <source>
        <dbReference type="WBParaSite" id="ALUE_0001968201-mRNA-1"/>
    </source>
</evidence>
<dbReference type="WBParaSite" id="ALUE_0001968201-mRNA-1">
    <property type="protein sequence ID" value="ALUE_0001968201-mRNA-1"/>
    <property type="gene ID" value="ALUE_0001968201"/>
</dbReference>
<accession>A0A0M3ILQ4</accession>
<name>A0A0M3ILQ4_ASCLU</name>
<dbReference type="AlphaFoldDB" id="A0A0M3ILQ4"/>
<organism evidence="1 2">
    <name type="scientific">Ascaris lumbricoides</name>
    <name type="common">Giant roundworm</name>
    <dbReference type="NCBI Taxonomy" id="6252"/>
    <lineage>
        <taxon>Eukaryota</taxon>
        <taxon>Metazoa</taxon>
        <taxon>Ecdysozoa</taxon>
        <taxon>Nematoda</taxon>
        <taxon>Chromadorea</taxon>
        <taxon>Rhabditida</taxon>
        <taxon>Spirurina</taxon>
        <taxon>Ascaridomorpha</taxon>
        <taxon>Ascaridoidea</taxon>
        <taxon>Ascarididae</taxon>
        <taxon>Ascaris</taxon>
    </lineage>
</organism>
<dbReference type="Proteomes" id="UP000036681">
    <property type="component" value="Unplaced"/>
</dbReference>
<reference evidence="2" key="1">
    <citation type="submission" date="2017-02" db="UniProtKB">
        <authorList>
            <consortium name="WormBaseParasite"/>
        </authorList>
    </citation>
    <scope>IDENTIFICATION</scope>
</reference>